<feature type="domain" description="ABC transmembrane type-1" evidence="8">
    <location>
        <begin position="70"/>
        <end position="291"/>
    </location>
</feature>
<reference evidence="9 10" key="1">
    <citation type="submission" date="2018-06" db="EMBL/GenBank/DDBJ databases">
        <title>Genomic Encyclopedia of Type Strains, Phase I: the one thousand microbial genomes (KMG-I) project.</title>
        <authorList>
            <person name="Kyrpides N."/>
        </authorList>
    </citation>
    <scope>NUCLEOTIDE SEQUENCE [LARGE SCALE GENOMIC DNA]</scope>
    <source>
        <strain evidence="9 10">DSM 19573</strain>
    </source>
</reference>
<dbReference type="SUPFAM" id="SSF161098">
    <property type="entry name" value="MetI-like"/>
    <property type="match status" value="1"/>
</dbReference>
<dbReference type="AlphaFoldDB" id="A0A318XGY0"/>
<protein>
    <submittedName>
        <fullName evidence="9">Multiple sugar transport system permease protein/arabinogalactan oligomer/maltooligosaccharide transport system permease protein</fullName>
    </submittedName>
</protein>
<dbReference type="Proteomes" id="UP000248132">
    <property type="component" value="Unassembled WGS sequence"/>
</dbReference>
<keyword evidence="6 7" id="KW-0472">Membrane</keyword>
<feature type="transmembrane region" description="Helical" evidence="7">
    <location>
        <begin position="69"/>
        <end position="92"/>
    </location>
</feature>
<dbReference type="Pfam" id="PF00528">
    <property type="entry name" value="BPD_transp_1"/>
    <property type="match status" value="1"/>
</dbReference>
<dbReference type="GO" id="GO:0005886">
    <property type="term" value="C:plasma membrane"/>
    <property type="evidence" value="ECO:0007669"/>
    <property type="project" value="UniProtKB-SubCell"/>
</dbReference>
<keyword evidence="9" id="KW-0762">Sugar transport</keyword>
<dbReference type="RefSeq" id="WP_110463070.1">
    <property type="nucleotide sequence ID" value="NZ_QKMR01000022.1"/>
</dbReference>
<dbReference type="PANTHER" id="PTHR43005:SF1">
    <property type="entry name" value="SPERMIDINE_PUTRESCINE TRANSPORT SYSTEM PERMEASE PROTEIN"/>
    <property type="match status" value="1"/>
</dbReference>
<keyword evidence="2 7" id="KW-0813">Transport</keyword>
<evidence type="ECO:0000256" key="1">
    <source>
        <dbReference type="ARBA" id="ARBA00004651"/>
    </source>
</evidence>
<evidence type="ECO:0000256" key="6">
    <source>
        <dbReference type="ARBA" id="ARBA00023136"/>
    </source>
</evidence>
<dbReference type="EMBL" id="QKMR01000022">
    <property type="protein sequence ID" value="PYG85800.1"/>
    <property type="molecule type" value="Genomic_DNA"/>
</dbReference>
<feature type="transmembrane region" description="Helical" evidence="7">
    <location>
        <begin position="12"/>
        <end position="30"/>
    </location>
</feature>
<comment type="subcellular location">
    <subcellularLocation>
        <location evidence="1 7">Cell membrane</location>
        <topology evidence="1 7">Multi-pass membrane protein</topology>
    </subcellularLocation>
</comment>
<accession>A0A318XGY0</accession>
<evidence type="ECO:0000256" key="5">
    <source>
        <dbReference type="ARBA" id="ARBA00022989"/>
    </source>
</evidence>
<organism evidence="9 10">
    <name type="scientific">Ruminiclostridium sufflavum DSM 19573</name>
    <dbReference type="NCBI Taxonomy" id="1121337"/>
    <lineage>
        <taxon>Bacteria</taxon>
        <taxon>Bacillati</taxon>
        <taxon>Bacillota</taxon>
        <taxon>Clostridia</taxon>
        <taxon>Eubacteriales</taxon>
        <taxon>Oscillospiraceae</taxon>
        <taxon>Ruminiclostridium</taxon>
    </lineage>
</organism>
<evidence type="ECO:0000256" key="3">
    <source>
        <dbReference type="ARBA" id="ARBA00022475"/>
    </source>
</evidence>
<evidence type="ECO:0000256" key="4">
    <source>
        <dbReference type="ARBA" id="ARBA00022692"/>
    </source>
</evidence>
<dbReference type="CDD" id="cd06261">
    <property type="entry name" value="TM_PBP2"/>
    <property type="match status" value="1"/>
</dbReference>
<comment type="similarity">
    <text evidence="7">Belongs to the binding-protein-dependent transport system permease family.</text>
</comment>
<evidence type="ECO:0000256" key="7">
    <source>
        <dbReference type="RuleBase" id="RU363032"/>
    </source>
</evidence>
<evidence type="ECO:0000259" key="8">
    <source>
        <dbReference type="PROSITE" id="PS50928"/>
    </source>
</evidence>
<dbReference type="PANTHER" id="PTHR43005">
    <property type="entry name" value="BLR7065 PROTEIN"/>
    <property type="match status" value="1"/>
</dbReference>
<dbReference type="InterPro" id="IPR000515">
    <property type="entry name" value="MetI-like"/>
</dbReference>
<dbReference type="Gene3D" id="1.10.3720.10">
    <property type="entry name" value="MetI-like"/>
    <property type="match status" value="1"/>
</dbReference>
<dbReference type="InterPro" id="IPR035906">
    <property type="entry name" value="MetI-like_sf"/>
</dbReference>
<name>A0A318XGY0_9FIRM</name>
<keyword evidence="10" id="KW-1185">Reference proteome</keyword>
<sequence length="302" mass="34187">MKLSRQLDKYTPLIMLLPALLGIAFVHIYPSLDSIRMSFFDIQLLKPDRPFIGLGNYVKALSDPATIKIIINTLFFTVFSLIFGAILAIIVAIELNKGYRGKTFFRAIFLAPWVTPPLVTATVWRLLLSESFSPINRFLMDINLIDKPINFLGQTEVYFGFISLPMIMVIIINIWSIFPFMMVMFLAGLQTIPSELYEAANVDGASKWQQFTKITLPSLLPVVETSILLEGIWQFNNFNISYLVTKGGPLNLTEVLAVRVYSEAFTNFKYGYAAAFSVIMLVIVLIPSLYYIKRSIRADYSA</sequence>
<gene>
    <name evidence="9" type="ORF">LY28_03096</name>
</gene>
<dbReference type="GO" id="GO:0055085">
    <property type="term" value="P:transmembrane transport"/>
    <property type="evidence" value="ECO:0007669"/>
    <property type="project" value="InterPro"/>
</dbReference>
<proteinExistence type="inferred from homology"/>
<dbReference type="OrthoDB" id="9761387at2"/>
<comment type="caution">
    <text evidence="9">The sequence shown here is derived from an EMBL/GenBank/DDBJ whole genome shotgun (WGS) entry which is preliminary data.</text>
</comment>
<feature type="transmembrane region" description="Helical" evidence="7">
    <location>
        <begin position="104"/>
        <end position="127"/>
    </location>
</feature>
<evidence type="ECO:0000256" key="2">
    <source>
        <dbReference type="ARBA" id="ARBA00022448"/>
    </source>
</evidence>
<dbReference type="PROSITE" id="PS50928">
    <property type="entry name" value="ABC_TM1"/>
    <property type="match status" value="1"/>
</dbReference>
<keyword evidence="3" id="KW-1003">Cell membrane</keyword>
<feature type="transmembrane region" description="Helical" evidence="7">
    <location>
        <begin position="270"/>
        <end position="292"/>
    </location>
</feature>
<evidence type="ECO:0000313" key="9">
    <source>
        <dbReference type="EMBL" id="PYG85800.1"/>
    </source>
</evidence>
<evidence type="ECO:0000313" key="10">
    <source>
        <dbReference type="Proteomes" id="UP000248132"/>
    </source>
</evidence>
<feature type="transmembrane region" description="Helical" evidence="7">
    <location>
        <begin position="157"/>
        <end position="187"/>
    </location>
</feature>
<keyword evidence="4 7" id="KW-0812">Transmembrane</keyword>
<keyword evidence="5 7" id="KW-1133">Transmembrane helix</keyword>